<evidence type="ECO:0000256" key="3">
    <source>
        <dbReference type="ARBA" id="ARBA00015203"/>
    </source>
</evidence>
<comment type="function">
    <text evidence="11">Catalytic subunit of the dimeric E1 enzyme, which activates NEDD8.</text>
</comment>
<evidence type="ECO:0000256" key="5">
    <source>
        <dbReference type="ARBA" id="ARBA00022741"/>
    </source>
</evidence>
<protein>
    <recommendedName>
        <fullName evidence="3 11">NEDD8-activating enzyme E1 catalytic subunit</fullName>
        <ecNumber evidence="8 11">6.2.1.64</ecNumber>
    </recommendedName>
</protein>
<dbReference type="EMBL" id="OB660841">
    <property type="protein sequence ID" value="CAD7226481.1"/>
    <property type="molecule type" value="Genomic_DNA"/>
</dbReference>
<dbReference type="InterPro" id="IPR045886">
    <property type="entry name" value="ThiF/MoeB/HesA"/>
</dbReference>
<comment type="pathway">
    <text evidence="1 11">Protein modification; protein neddylation.</text>
</comment>
<dbReference type="InterPro" id="IPR030468">
    <property type="entry name" value="Uba3_N"/>
</dbReference>
<proteinExistence type="inferred from homology"/>
<dbReference type="InterPro" id="IPR033127">
    <property type="entry name" value="UBQ-activ_enz_E1_Cys_AS"/>
</dbReference>
<dbReference type="PANTHER" id="PTHR10953:SF6">
    <property type="entry name" value="NEDD8-ACTIVATING ENZYME E1 CATALYTIC SUBUNIT"/>
    <property type="match status" value="1"/>
</dbReference>
<dbReference type="GO" id="GO:0019781">
    <property type="term" value="F:NEDD8 activating enzyme activity"/>
    <property type="evidence" value="ECO:0007669"/>
    <property type="project" value="UniProtKB-UniRule"/>
</dbReference>
<evidence type="ECO:0000256" key="7">
    <source>
        <dbReference type="ARBA" id="ARBA00022840"/>
    </source>
</evidence>
<gene>
    <name evidence="12" type="ORF">CTOB1V02_LOCUS4399</name>
</gene>
<keyword evidence="6 11" id="KW-0833">Ubl conjugation pathway</keyword>
<dbReference type="GO" id="GO:0005634">
    <property type="term" value="C:nucleus"/>
    <property type="evidence" value="ECO:0007669"/>
    <property type="project" value="TreeGrafter"/>
</dbReference>
<evidence type="ECO:0000256" key="2">
    <source>
        <dbReference type="ARBA" id="ARBA00006310"/>
    </source>
</evidence>
<organism evidence="12">
    <name type="scientific">Cyprideis torosa</name>
    <dbReference type="NCBI Taxonomy" id="163714"/>
    <lineage>
        <taxon>Eukaryota</taxon>
        <taxon>Metazoa</taxon>
        <taxon>Ecdysozoa</taxon>
        <taxon>Arthropoda</taxon>
        <taxon>Crustacea</taxon>
        <taxon>Oligostraca</taxon>
        <taxon>Ostracoda</taxon>
        <taxon>Podocopa</taxon>
        <taxon>Podocopida</taxon>
        <taxon>Cytherocopina</taxon>
        <taxon>Cytheroidea</taxon>
        <taxon>Cytherideidae</taxon>
        <taxon>Cyprideis</taxon>
    </lineage>
</organism>
<evidence type="ECO:0000256" key="4">
    <source>
        <dbReference type="ARBA" id="ARBA00022598"/>
    </source>
</evidence>
<name>A0A7R8W7P3_9CRUS</name>
<evidence type="ECO:0000313" key="12">
    <source>
        <dbReference type="EMBL" id="CAD7226481.1"/>
    </source>
</evidence>
<dbReference type="Pfam" id="PF08825">
    <property type="entry name" value="E2_bind"/>
    <property type="match status" value="1"/>
</dbReference>
<dbReference type="Gene3D" id="1.10.10.520">
    <property type="entry name" value="Ubiquitin activating enzymes (Uba3). Chain: B, domain 2"/>
    <property type="match status" value="1"/>
</dbReference>
<dbReference type="InterPro" id="IPR023318">
    <property type="entry name" value="Ub_act_enz_dom_a_sf"/>
</dbReference>
<dbReference type="AlphaFoldDB" id="A0A7R8W7P3"/>
<dbReference type="GO" id="GO:0005737">
    <property type="term" value="C:cytoplasm"/>
    <property type="evidence" value="ECO:0007669"/>
    <property type="project" value="TreeGrafter"/>
</dbReference>
<dbReference type="Gene3D" id="3.10.290.20">
    <property type="entry name" value="Ubiquitin-like 2 activating enzyme e1b. Chain: B, domain 3"/>
    <property type="match status" value="1"/>
</dbReference>
<dbReference type="FunFam" id="1.10.10.520:FF:000001">
    <property type="entry name" value="NEDD8-activating enzyme E1 catalytic subunit"/>
    <property type="match status" value="1"/>
</dbReference>
<dbReference type="SUPFAM" id="SSF69572">
    <property type="entry name" value="Activating enzymes of the ubiquitin-like proteins"/>
    <property type="match status" value="1"/>
</dbReference>
<evidence type="ECO:0000256" key="10">
    <source>
        <dbReference type="PROSITE-ProRule" id="PRU10132"/>
    </source>
</evidence>
<comment type="similarity">
    <text evidence="2 11">Belongs to the ubiquitin-activating E1 family. UBA3 subfamily.</text>
</comment>
<dbReference type="OrthoDB" id="5977743at2759"/>
<comment type="catalytic activity">
    <reaction evidence="9 11">
        <text>ATP + [NEDD8 protein] + [E1 NEDD8-activating enzyme]-L-cysteine = AMP + diphosphate + [E1 NEDD8-activating enzyme]-S-[NEDD8 protein]-yl-L-cysteine.</text>
        <dbReference type="EC" id="6.2.1.64"/>
    </reaction>
</comment>
<dbReference type="FunFam" id="3.10.290.20:FF:000001">
    <property type="entry name" value="NEDD8-activating enzyme E1 catalytic subunit, variant"/>
    <property type="match status" value="1"/>
</dbReference>
<keyword evidence="7 11" id="KW-0067">ATP-binding</keyword>
<sequence length="441" mass="49017">MIPSASVRWDHLSKVLCRTGPFAHPDFEASPEILRFLQETCRILIIGAGGLGCELLKDLALMGFGQIDVIDMDTIDVSNLNRQFLFRSKDIGKSKAEVAAKFIHDRVSTCKVIPHCCRIQDYDASFYSQFHIVVSGLDSIVARRWINGMLVSLLRYNDDGSLDQSSLIPLVDGGTEGFKGNCRVILPGLTPCIECTLDLFPPQINFPLCTIAHTPRLPEHCIEWARVLLWAKDNPWGEDTPIDGDNPDHIQWIYERATERAKEYGIQGITYRLTQGVIKHIIAAVASTNAIVAAQCATEVFKIATSCAMALNNYMVFSDLDGIYSYTYEAEKKPDCAVCSVVPKTLEMKRTDTLQDLVNILIDRPEFQMKRPGITTTAGEKLNTLYMPNVAAIEVATRPNLKKMLPDLGLENGAEITVADVTSPTGVILKLRYVEEEGMNE</sequence>
<evidence type="ECO:0000256" key="1">
    <source>
        <dbReference type="ARBA" id="ARBA00005032"/>
    </source>
</evidence>
<accession>A0A7R8W7P3</accession>
<dbReference type="Gene3D" id="3.40.50.720">
    <property type="entry name" value="NAD(P)-binding Rossmann-like Domain"/>
    <property type="match status" value="1"/>
</dbReference>
<dbReference type="CDD" id="cd01488">
    <property type="entry name" value="Uba3_RUB"/>
    <property type="match status" value="1"/>
</dbReference>
<dbReference type="EC" id="6.2.1.64" evidence="8 11"/>
<feature type="active site" description="Glycyl thioester intermediate" evidence="10">
    <location>
        <position position="209"/>
    </location>
</feature>
<evidence type="ECO:0000256" key="8">
    <source>
        <dbReference type="ARBA" id="ARBA00023624"/>
    </source>
</evidence>
<dbReference type="GO" id="GO:0005524">
    <property type="term" value="F:ATP binding"/>
    <property type="evidence" value="ECO:0007669"/>
    <property type="project" value="UniProtKB-UniRule"/>
</dbReference>
<dbReference type="UniPathway" id="UPA00885"/>
<evidence type="ECO:0000256" key="6">
    <source>
        <dbReference type="ARBA" id="ARBA00022786"/>
    </source>
</evidence>
<reference evidence="12" key="1">
    <citation type="submission" date="2020-11" db="EMBL/GenBank/DDBJ databases">
        <authorList>
            <person name="Tran Van P."/>
        </authorList>
    </citation>
    <scope>NUCLEOTIDE SEQUENCE</scope>
</reference>
<keyword evidence="4 11" id="KW-0436">Ligase</keyword>
<dbReference type="InterPro" id="IPR000594">
    <property type="entry name" value="ThiF_NAD_FAD-bd"/>
</dbReference>
<dbReference type="InterPro" id="IPR035985">
    <property type="entry name" value="Ubiquitin-activating_enz"/>
</dbReference>
<evidence type="ECO:0000256" key="11">
    <source>
        <dbReference type="RuleBase" id="RU368009"/>
    </source>
</evidence>
<dbReference type="Pfam" id="PF00899">
    <property type="entry name" value="ThiF"/>
    <property type="match status" value="1"/>
</dbReference>
<dbReference type="PANTHER" id="PTHR10953">
    <property type="entry name" value="UBIQUITIN-ACTIVATING ENZYME E1"/>
    <property type="match status" value="1"/>
</dbReference>
<dbReference type="GO" id="GO:0045116">
    <property type="term" value="P:protein neddylation"/>
    <property type="evidence" value="ECO:0007669"/>
    <property type="project" value="UniProtKB-UniRule"/>
</dbReference>
<dbReference type="PROSITE" id="PS00865">
    <property type="entry name" value="UBIQUITIN_ACTIVAT_2"/>
    <property type="match status" value="1"/>
</dbReference>
<dbReference type="InterPro" id="IPR014929">
    <property type="entry name" value="E2-binding"/>
</dbReference>
<keyword evidence="5 11" id="KW-0547">Nucleotide-binding</keyword>
<dbReference type="SMART" id="SM01181">
    <property type="entry name" value="E2_bind"/>
    <property type="match status" value="1"/>
</dbReference>
<evidence type="ECO:0000256" key="9">
    <source>
        <dbReference type="ARBA" id="ARBA00024626"/>
    </source>
</evidence>